<dbReference type="RefSeq" id="WP_188639325.1">
    <property type="nucleotide sequence ID" value="NZ_BMHM01000003.1"/>
</dbReference>
<comment type="caution">
    <text evidence="1">The sequence shown here is derived from an EMBL/GenBank/DDBJ whole genome shotgun (WGS) entry which is preliminary data.</text>
</comment>
<evidence type="ECO:0000313" key="2">
    <source>
        <dbReference type="Proteomes" id="UP000597301"/>
    </source>
</evidence>
<dbReference type="Proteomes" id="UP000597301">
    <property type="component" value="Unassembled WGS sequence"/>
</dbReference>
<gene>
    <name evidence="1" type="ORF">GCM10011382_19700</name>
</gene>
<keyword evidence="2" id="KW-1185">Reference proteome</keyword>
<organism evidence="1 2">
    <name type="scientific">Vreelandella lutescens</name>
    <dbReference type="NCBI Taxonomy" id="1602943"/>
    <lineage>
        <taxon>Bacteria</taxon>
        <taxon>Pseudomonadati</taxon>
        <taxon>Pseudomonadota</taxon>
        <taxon>Gammaproteobacteria</taxon>
        <taxon>Oceanospirillales</taxon>
        <taxon>Halomonadaceae</taxon>
        <taxon>Vreelandella</taxon>
    </lineage>
</organism>
<proteinExistence type="predicted"/>
<dbReference type="EMBL" id="BMHM01000003">
    <property type="protein sequence ID" value="GGC89481.1"/>
    <property type="molecule type" value="Genomic_DNA"/>
</dbReference>
<reference evidence="2" key="1">
    <citation type="journal article" date="2019" name="Int. J. Syst. Evol. Microbiol.">
        <title>The Global Catalogue of Microorganisms (GCM) 10K type strain sequencing project: providing services to taxonomists for standard genome sequencing and annotation.</title>
        <authorList>
            <consortium name="The Broad Institute Genomics Platform"/>
            <consortium name="The Broad Institute Genome Sequencing Center for Infectious Disease"/>
            <person name="Wu L."/>
            <person name="Ma J."/>
        </authorList>
    </citation>
    <scope>NUCLEOTIDE SEQUENCE [LARGE SCALE GENOMIC DNA]</scope>
    <source>
        <strain evidence="2">CGMCC 1.15122</strain>
    </source>
</reference>
<dbReference type="InterPro" id="IPR046905">
    <property type="entry name" value="ABC-3C_MC1"/>
</dbReference>
<sequence>MIEVVKNILDSNGYRLVDLELHHDEAEIYIYQPLEEIMREEYFVAVRLRNQTDAEARNWLEIKAEPLFEQVFSSGKVNNEFLKNCTMLLCFEEDKINRDTVLLIEEDQYNFKKNVISYYHEELADLKKYMKELKIESLNGFVINRMINSDEGRSFLSFKDNHKQQRNYYSLILKVVLKLPFFSYAPKEQSLVNLDKEIESSLTSDQFSIYNQLLSEDVEWSEENILECVERIWRA</sequence>
<name>A0ABQ1P266_9GAMM</name>
<protein>
    <submittedName>
        <fullName evidence="1">Uncharacterized protein</fullName>
    </submittedName>
</protein>
<evidence type="ECO:0000313" key="1">
    <source>
        <dbReference type="EMBL" id="GGC89481.1"/>
    </source>
</evidence>
<accession>A0ABQ1P266</accession>
<dbReference type="Pfam" id="PF20289">
    <property type="entry name" value="MComp1"/>
    <property type="match status" value="1"/>
</dbReference>